<dbReference type="Proteomes" id="UP000705823">
    <property type="component" value="Unassembled WGS sequence"/>
</dbReference>
<dbReference type="OrthoDB" id="3164at2157"/>
<dbReference type="Gene3D" id="3.40.720.10">
    <property type="entry name" value="Alkaline Phosphatase, subunit A"/>
    <property type="match status" value="1"/>
</dbReference>
<evidence type="ECO:0000313" key="4">
    <source>
        <dbReference type="Proteomes" id="UP000705823"/>
    </source>
</evidence>
<proteinExistence type="predicted"/>
<protein>
    <recommendedName>
        <fullName evidence="2">Sulfatase N-terminal domain-containing protein</fullName>
    </recommendedName>
</protein>
<sequence length="464" mass="52011">MTEITGRKNVVFLVLDSLRKDRVSVYNDDVEFTDSLQALADDAVVFDDAVTQAPWTLPSHASMFTGLYPWEHGTTHARSYFDGSHETFITEFADAGYDTAAITSNIWITPHKGMTDDFDYVENFLGTADNTISQRLSKLSTKLYDSLGTLPKRVIGRQLDRAFRLFGVDDSCKSEETVAAVESYLDAQPAEDPFFCYVNLMEPHEPYHPPAEYLDKHGVSDTSSIPQRQKDMFTMDDPDFEALRRIYDASVDYTDNLVGRITDSLAANDLANDTVVVVLSDHGQALGESEGLFGHQFTTADPVIETVLFVDHPDLDGDHREEPFELRRLHDLVPYYAGLEPKPDEVVADTVRGGCEFPENFTGYIPSDAWDEYYRKHRYLIRDGTTVRKSVDEDGNARYQATHRETGESVAVSDELREAVDAIDSGTAVDHGADADDQPGEPDDRPEEAADEEIQDRLEALGYR</sequence>
<evidence type="ECO:0000313" key="3">
    <source>
        <dbReference type="EMBL" id="TQQ83273.1"/>
    </source>
</evidence>
<accession>A0A8J8TC87</accession>
<feature type="compositionally biased region" description="Acidic residues" evidence="1">
    <location>
        <begin position="435"/>
        <end position="454"/>
    </location>
</feature>
<gene>
    <name evidence="3" type="ORF">EGH24_00255</name>
</gene>
<name>A0A8J8TC87_9EURY</name>
<keyword evidence="4" id="KW-1185">Reference proteome</keyword>
<dbReference type="InterPro" id="IPR000917">
    <property type="entry name" value="Sulfatase_N"/>
</dbReference>
<evidence type="ECO:0000256" key="1">
    <source>
        <dbReference type="SAM" id="MobiDB-lite"/>
    </source>
</evidence>
<comment type="caution">
    <text evidence="3">The sequence shown here is derived from an EMBL/GenBank/DDBJ whole genome shotgun (WGS) entry which is preliminary data.</text>
</comment>
<feature type="domain" description="Sulfatase N-terminal" evidence="2">
    <location>
        <begin position="8"/>
        <end position="309"/>
    </location>
</feature>
<dbReference type="SUPFAM" id="SSF53649">
    <property type="entry name" value="Alkaline phosphatase-like"/>
    <property type="match status" value="1"/>
</dbReference>
<dbReference type="Pfam" id="PF00884">
    <property type="entry name" value="Sulfatase"/>
    <property type="match status" value="1"/>
</dbReference>
<dbReference type="EMBL" id="RKLU01000001">
    <property type="protein sequence ID" value="TQQ83273.1"/>
    <property type="molecule type" value="Genomic_DNA"/>
</dbReference>
<dbReference type="CDD" id="cd16148">
    <property type="entry name" value="sulfatase_like"/>
    <property type="match status" value="1"/>
</dbReference>
<evidence type="ECO:0000259" key="2">
    <source>
        <dbReference type="Pfam" id="PF00884"/>
    </source>
</evidence>
<organism evidence="3 4">
    <name type="scientific">Halonotius terrestris</name>
    <dbReference type="NCBI Taxonomy" id="2487750"/>
    <lineage>
        <taxon>Archaea</taxon>
        <taxon>Methanobacteriati</taxon>
        <taxon>Methanobacteriota</taxon>
        <taxon>Stenosarchaea group</taxon>
        <taxon>Halobacteria</taxon>
        <taxon>Halobacteriales</taxon>
        <taxon>Haloferacaceae</taxon>
        <taxon>Halonotius</taxon>
    </lineage>
</organism>
<feature type="compositionally biased region" description="Basic and acidic residues" evidence="1">
    <location>
        <begin position="455"/>
        <end position="464"/>
    </location>
</feature>
<dbReference type="PANTHER" id="PTHR43751">
    <property type="entry name" value="SULFATASE"/>
    <property type="match status" value="1"/>
</dbReference>
<dbReference type="PANTHER" id="PTHR43751:SF3">
    <property type="entry name" value="SULFATASE N-TERMINAL DOMAIN-CONTAINING PROTEIN"/>
    <property type="match status" value="1"/>
</dbReference>
<dbReference type="AlphaFoldDB" id="A0A8J8TC87"/>
<dbReference type="InterPro" id="IPR052701">
    <property type="entry name" value="GAG_Ulvan_Degrading_Sulfatases"/>
</dbReference>
<feature type="region of interest" description="Disordered" evidence="1">
    <location>
        <begin position="423"/>
        <end position="464"/>
    </location>
</feature>
<reference evidence="3" key="1">
    <citation type="submission" date="2019-02" db="EMBL/GenBank/DDBJ databases">
        <title>Halonotius sp. a new haloarchaeum isolated from saline soil.</title>
        <authorList>
            <person name="Duran-Viseras A."/>
            <person name="Sanchez-Porro C."/>
            <person name="Ventosa A."/>
        </authorList>
    </citation>
    <scope>NUCLEOTIDE SEQUENCE</scope>
    <source>
        <strain evidence="3">F15B</strain>
    </source>
</reference>
<dbReference type="RefSeq" id="WP_142978179.1">
    <property type="nucleotide sequence ID" value="NZ_RKLU01000001.1"/>
</dbReference>
<dbReference type="InterPro" id="IPR017850">
    <property type="entry name" value="Alkaline_phosphatase_core_sf"/>
</dbReference>